<proteinExistence type="predicted"/>
<evidence type="ECO:0000256" key="3">
    <source>
        <dbReference type="SAM" id="SignalP"/>
    </source>
</evidence>
<dbReference type="RefSeq" id="WP_111477359.1">
    <property type="nucleotide sequence ID" value="NZ_QHKM01000001.1"/>
</dbReference>
<evidence type="ECO:0000256" key="1">
    <source>
        <dbReference type="SAM" id="MobiDB-lite"/>
    </source>
</evidence>
<dbReference type="AlphaFoldDB" id="A0A328BVH3"/>
<keyword evidence="2" id="KW-0812">Transmembrane</keyword>
<comment type="caution">
    <text evidence="4">The sequence shown here is derived from an EMBL/GenBank/DDBJ whole genome shotgun (WGS) entry which is preliminary data.</text>
</comment>
<accession>A0A328BVH3</accession>
<protein>
    <recommendedName>
        <fullName evidence="6">VPDSG-CTERM protein sorting domain-containing protein</fullName>
    </recommendedName>
</protein>
<evidence type="ECO:0000313" key="5">
    <source>
        <dbReference type="Proteomes" id="UP000248553"/>
    </source>
</evidence>
<sequence length="72" mass="7171">MTALLNTLRAALAVAALLLASPLTSLHAQTPGSGGPEPGTPAEPTAVPIDGGASLLLAGGATYALNRLRKRR</sequence>
<evidence type="ECO:0008006" key="6">
    <source>
        <dbReference type="Google" id="ProtNLM"/>
    </source>
</evidence>
<name>A0A328BVH3_9BACT</name>
<evidence type="ECO:0000313" key="4">
    <source>
        <dbReference type="EMBL" id="RAK70609.1"/>
    </source>
</evidence>
<dbReference type="InterPro" id="IPR058207">
    <property type="entry name" value="PID_CTERM"/>
</dbReference>
<keyword evidence="3" id="KW-0732">Signal</keyword>
<feature type="region of interest" description="Disordered" evidence="1">
    <location>
        <begin position="26"/>
        <end position="48"/>
    </location>
</feature>
<gene>
    <name evidence="4" type="ORF">DLM85_07190</name>
</gene>
<keyword evidence="5" id="KW-1185">Reference proteome</keyword>
<keyword evidence="2" id="KW-0472">Membrane</keyword>
<dbReference type="Proteomes" id="UP000248553">
    <property type="component" value="Unassembled WGS sequence"/>
</dbReference>
<feature type="signal peptide" evidence="3">
    <location>
        <begin position="1"/>
        <end position="28"/>
    </location>
</feature>
<dbReference type="EMBL" id="QHKM01000001">
    <property type="protein sequence ID" value="RAK70609.1"/>
    <property type="molecule type" value="Genomic_DNA"/>
</dbReference>
<organism evidence="4 5">
    <name type="scientific">Hymenobacter edaphi</name>
    <dbReference type="NCBI Taxonomy" id="2211146"/>
    <lineage>
        <taxon>Bacteria</taxon>
        <taxon>Pseudomonadati</taxon>
        <taxon>Bacteroidota</taxon>
        <taxon>Cytophagia</taxon>
        <taxon>Cytophagales</taxon>
        <taxon>Hymenobacteraceae</taxon>
        <taxon>Hymenobacter</taxon>
    </lineage>
</organism>
<dbReference type="NCBIfam" id="NF046080">
    <property type="entry name" value="PID_CTERM"/>
    <property type="match status" value="1"/>
</dbReference>
<evidence type="ECO:0000256" key="2">
    <source>
        <dbReference type="SAM" id="Phobius"/>
    </source>
</evidence>
<feature type="transmembrane region" description="Helical" evidence="2">
    <location>
        <begin position="44"/>
        <end position="65"/>
    </location>
</feature>
<reference evidence="5" key="1">
    <citation type="submission" date="2018-05" db="EMBL/GenBank/DDBJ databases">
        <authorList>
            <person name="Nie L."/>
        </authorList>
    </citation>
    <scope>NUCLEOTIDE SEQUENCE [LARGE SCALE GENOMIC DNA]</scope>
    <source>
        <strain evidence="5">NL</strain>
    </source>
</reference>
<feature type="chain" id="PRO_5016390954" description="VPDSG-CTERM protein sorting domain-containing protein" evidence="3">
    <location>
        <begin position="29"/>
        <end position="72"/>
    </location>
</feature>
<keyword evidence="2" id="KW-1133">Transmembrane helix</keyword>